<dbReference type="GO" id="GO:0031412">
    <property type="term" value="P:gas vesicle organization"/>
    <property type="evidence" value="ECO:0007669"/>
    <property type="project" value="InterPro"/>
</dbReference>
<dbReference type="EMBL" id="CP007128">
    <property type="protein sequence ID" value="AHG88478.1"/>
    <property type="molecule type" value="Genomic_DNA"/>
</dbReference>
<dbReference type="OrthoDB" id="146444at2"/>
<evidence type="ECO:0000256" key="1">
    <source>
        <dbReference type="ARBA" id="ARBA00022987"/>
    </source>
</evidence>
<sequence length="273" mass="29073">MDLLYVYGIVPTALDMTGAPDGVEDASVSLVRAGDLAALVSRVDADAYAPERLEQATADVSWLGARAAAHDRVLTWASDRGPVAPLPIFSLFVDRPRVEAMLRDRAEVLARTLARVGAGREYALRVYRLDDALRDALGTLSPEIGALERDAAAASPGQRYLLQKKLETARKSELRRVGLAVAREVHAAASAEALAAVLDPVAAPQGGTDTLVLQAAYLVAPASLDAFRAALTDADRRYAGRGFRFEFTGPWPPYHFVRDGADAPDASDPVGAP</sequence>
<dbReference type="Pfam" id="PF06386">
    <property type="entry name" value="GvpL_GvpF"/>
    <property type="match status" value="1"/>
</dbReference>
<dbReference type="PANTHER" id="PTHR36852:SF1">
    <property type="entry name" value="PROTEIN GVPL 2"/>
    <property type="match status" value="1"/>
</dbReference>
<dbReference type="eggNOG" id="ENOG5032RKP">
    <property type="taxonomic scope" value="Bacteria"/>
</dbReference>
<evidence type="ECO:0000313" key="4">
    <source>
        <dbReference type="EMBL" id="AHG88478.1"/>
    </source>
</evidence>
<dbReference type="KEGG" id="gba:J421_0941"/>
<gene>
    <name evidence="4" type="ORF">J421_0941</name>
</gene>
<evidence type="ECO:0000256" key="2">
    <source>
        <dbReference type="ARBA" id="ARBA00035108"/>
    </source>
</evidence>
<reference evidence="4 5" key="1">
    <citation type="journal article" date="2014" name="Genome Announc.">
        <title>Genome Sequence and Methylome of Soil Bacterium Gemmatirosa kalamazoonensis KBS708T, a Member of the Rarely Cultivated Gemmatimonadetes Phylum.</title>
        <authorList>
            <person name="Debruyn J.M."/>
            <person name="Radosevich M."/>
            <person name="Wommack K.E."/>
            <person name="Polson S.W."/>
            <person name="Hauser L.J."/>
            <person name="Fawaz M.N."/>
            <person name="Korlach J."/>
            <person name="Tsai Y.C."/>
        </authorList>
    </citation>
    <scope>NUCLEOTIDE SEQUENCE [LARGE SCALE GENOMIC DNA]</scope>
    <source>
        <strain evidence="4 5">KBS708</strain>
    </source>
</reference>
<protein>
    <submittedName>
        <fullName evidence="4">Gas vesicle synthesis GvpLGvpF</fullName>
    </submittedName>
</protein>
<dbReference type="GO" id="GO:0031411">
    <property type="term" value="C:gas vesicle"/>
    <property type="evidence" value="ECO:0007669"/>
    <property type="project" value="UniProtKB-SubCell"/>
</dbReference>
<proteinExistence type="inferred from homology"/>
<dbReference type="Proteomes" id="UP000019151">
    <property type="component" value="Chromosome"/>
</dbReference>
<evidence type="ECO:0000313" key="5">
    <source>
        <dbReference type="Proteomes" id="UP000019151"/>
    </source>
</evidence>
<dbReference type="AlphaFoldDB" id="W0RGF3"/>
<keyword evidence="5" id="KW-1185">Reference proteome</keyword>
<dbReference type="STRING" id="861299.J421_0941"/>
<dbReference type="InterPro" id="IPR009430">
    <property type="entry name" value="GvpL/GvpF"/>
</dbReference>
<evidence type="ECO:0000256" key="3">
    <source>
        <dbReference type="ARBA" id="ARBA00035643"/>
    </source>
</evidence>
<dbReference type="PANTHER" id="PTHR36852">
    <property type="entry name" value="PROTEIN GVPL 2"/>
    <property type="match status" value="1"/>
</dbReference>
<dbReference type="RefSeq" id="WP_104022251.1">
    <property type="nucleotide sequence ID" value="NZ_CP007128.1"/>
</dbReference>
<organism evidence="4 5">
    <name type="scientific">Gemmatirosa kalamazoonensis</name>
    <dbReference type="NCBI Taxonomy" id="861299"/>
    <lineage>
        <taxon>Bacteria</taxon>
        <taxon>Pseudomonadati</taxon>
        <taxon>Gemmatimonadota</taxon>
        <taxon>Gemmatimonadia</taxon>
        <taxon>Gemmatimonadales</taxon>
        <taxon>Gemmatimonadaceae</taxon>
        <taxon>Gemmatirosa</taxon>
    </lineage>
</organism>
<comment type="similarity">
    <text evidence="3">Belongs to the gas vesicle GvpF/GvpL family.</text>
</comment>
<dbReference type="HOGENOM" id="CLU_065736_0_0_0"/>
<name>W0RGF3_9BACT</name>
<accession>W0RGF3</accession>
<keyword evidence="1" id="KW-0304">Gas vesicle</keyword>
<dbReference type="InParanoid" id="W0RGF3"/>
<comment type="subcellular location">
    <subcellularLocation>
        <location evidence="2">Gas vesicle</location>
    </subcellularLocation>
</comment>